<feature type="region of interest" description="Disordered" evidence="2">
    <location>
        <begin position="352"/>
        <end position="378"/>
    </location>
</feature>
<proteinExistence type="inferred from homology"/>
<dbReference type="InterPro" id="IPR036188">
    <property type="entry name" value="FAD/NAD-bd_sf"/>
</dbReference>
<dbReference type="GO" id="GO:0016491">
    <property type="term" value="F:oxidoreductase activity"/>
    <property type="evidence" value="ECO:0007669"/>
    <property type="project" value="InterPro"/>
</dbReference>
<organism evidence="4 5">
    <name type="scientific">Phaseolus angularis</name>
    <name type="common">Azuki bean</name>
    <name type="synonym">Vigna angularis</name>
    <dbReference type="NCBI Taxonomy" id="3914"/>
    <lineage>
        <taxon>Eukaryota</taxon>
        <taxon>Viridiplantae</taxon>
        <taxon>Streptophyta</taxon>
        <taxon>Embryophyta</taxon>
        <taxon>Tracheophyta</taxon>
        <taxon>Spermatophyta</taxon>
        <taxon>Magnoliopsida</taxon>
        <taxon>eudicotyledons</taxon>
        <taxon>Gunneridae</taxon>
        <taxon>Pentapetalae</taxon>
        <taxon>rosids</taxon>
        <taxon>fabids</taxon>
        <taxon>Fabales</taxon>
        <taxon>Fabaceae</taxon>
        <taxon>Papilionoideae</taxon>
        <taxon>50 kb inversion clade</taxon>
        <taxon>NPAAA clade</taxon>
        <taxon>indigoferoid/millettioid clade</taxon>
        <taxon>Phaseoleae</taxon>
        <taxon>Vigna</taxon>
    </lineage>
</organism>
<reference evidence="5" key="1">
    <citation type="journal article" date="2015" name="Proc. Natl. Acad. Sci. U.S.A.">
        <title>Genome sequencing of adzuki bean (Vigna angularis) provides insight into high starch and low fat accumulation and domestication.</title>
        <authorList>
            <person name="Yang K."/>
            <person name="Tian Z."/>
            <person name="Chen C."/>
            <person name="Luo L."/>
            <person name="Zhao B."/>
            <person name="Wang Z."/>
            <person name="Yu L."/>
            <person name="Li Y."/>
            <person name="Sun Y."/>
            <person name="Li W."/>
            <person name="Chen Y."/>
            <person name="Li Y."/>
            <person name="Zhang Y."/>
            <person name="Ai D."/>
            <person name="Zhao J."/>
            <person name="Shang C."/>
            <person name="Ma Y."/>
            <person name="Wu B."/>
            <person name="Wang M."/>
            <person name="Gao L."/>
            <person name="Sun D."/>
            <person name="Zhang P."/>
            <person name="Guo F."/>
            <person name="Wang W."/>
            <person name="Li Y."/>
            <person name="Wang J."/>
            <person name="Varshney R.K."/>
            <person name="Wang J."/>
            <person name="Ling H.Q."/>
            <person name="Wan P."/>
        </authorList>
    </citation>
    <scope>NUCLEOTIDE SEQUENCE</scope>
    <source>
        <strain evidence="5">cv. Jingnong 6</strain>
    </source>
</reference>
<dbReference type="SUPFAM" id="SSF54373">
    <property type="entry name" value="FAD-linked reductases, C-terminal domain"/>
    <property type="match status" value="1"/>
</dbReference>
<gene>
    <name evidence="4" type="ORF">LR48_Vigan08g077600</name>
</gene>
<protein>
    <recommendedName>
        <fullName evidence="3">Amine oxidase domain-containing protein</fullName>
    </recommendedName>
</protein>
<dbReference type="Gene3D" id="3.50.50.60">
    <property type="entry name" value="FAD/NAD(P)-binding domain"/>
    <property type="match status" value="1"/>
</dbReference>
<dbReference type="PANTHER" id="PTHR10742">
    <property type="entry name" value="FLAVIN MONOAMINE OXIDASE"/>
    <property type="match status" value="1"/>
</dbReference>
<dbReference type="Gene3D" id="3.90.660.10">
    <property type="match status" value="1"/>
</dbReference>
<accession>A0A0L9V5L4</accession>
<dbReference type="InterPro" id="IPR050281">
    <property type="entry name" value="Flavin_monoamine_oxidase"/>
</dbReference>
<dbReference type="AlphaFoldDB" id="A0A0L9V5L4"/>
<dbReference type="Pfam" id="PF01593">
    <property type="entry name" value="Amino_oxidase"/>
    <property type="match status" value="1"/>
</dbReference>
<evidence type="ECO:0000313" key="5">
    <source>
        <dbReference type="Proteomes" id="UP000053144"/>
    </source>
</evidence>
<dbReference type="InterPro" id="IPR002937">
    <property type="entry name" value="Amino_oxidase"/>
</dbReference>
<evidence type="ECO:0000256" key="2">
    <source>
        <dbReference type="SAM" id="MobiDB-lite"/>
    </source>
</evidence>
<dbReference type="Gramene" id="KOM49949">
    <property type="protein sequence ID" value="KOM49949"/>
    <property type="gene ID" value="LR48_Vigan08g077600"/>
</dbReference>
<dbReference type="SUPFAM" id="SSF51905">
    <property type="entry name" value="FAD/NAD(P)-binding domain"/>
    <property type="match status" value="1"/>
</dbReference>
<evidence type="ECO:0000259" key="3">
    <source>
        <dbReference type="Pfam" id="PF01593"/>
    </source>
</evidence>
<sequence length="426" mass="47253">MFTGALTRRFGKLNRGIVLEKMVAVRQEGSIDEYIQEFEILVPQVSGKPDHSSLSVSVDLGASVISGVEVAGATKRRSDTSSLIDDKLGLELIVWNNDLPRYDIVIEHKVPTNMDEALEGEYNTLIEDMVLVVAHKSEQDMKMSLEDENVYGGFGGDHCMIRGGYNFVVEYLGQGITIPLNHVVTNVSYGIKEPGQSYKVKVSTANGNEFFGDVVLVTVLLGCLKAETIQFYPPLPEWKCSSVQRLGYGVLNKVALECPSVLWDDAMDYFGATVEERNNRGHCFMFWNVRKTVGAPIFIALVVGKAAIEGQILSSYDKVKHALKALSESSLAKSIYEMLEVNRIQEEWKTLEEDLPPPKPPDLNWRAPPGKRRITSNNNSLTSTLTTRLILRGRVMLGINEGINLIPNNKAGGSEAEWCMRGEAEH</sequence>
<evidence type="ECO:0000313" key="4">
    <source>
        <dbReference type="EMBL" id="KOM49949.1"/>
    </source>
</evidence>
<comment type="similarity">
    <text evidence="1">Belongs to the flavin monoamine oxidase family.</text>
</comment>
<dbReference type="STRING" id="3914.A0A0L9V5L4"/>
<feature type="domain" description="Amine oxidase" evidence="3">
    <location>
        <begin position="137"/>
        <end position="328"/>
    </location>
</feature>
<name>A0A0L9V5L4_PHAAN</name>
<dbReference type="PANTHER" id="PTHR10742:SF410">
    <property type="entry name" value="LYSINE-SPECIFIC HISTONE DEMETHYLASE 2"/>
    <property type="match status" value="1"/>
</dbReference>
<dbReference type="EMBL" id="CM003378">
    <property type="protein sequence ID" value="KOM49949.1"/>
    <property type="molecule type" value="Genomic_DNA"/>
</dbReference>
<dbReference type="Proteomes" id="UP000053144">
    <property type="component" value="Chromosome 8"/>
</dbReference>
<evidence type="ECO:0000256" key="1">
    <source>
        <dbReference type="ARBA" id="ARBA00005995"/>
    </source>
</evidence>